<feature type="non-terminal residue" evidence="1">
    <location>
        <position position="38"/>
    </location>
</feature>
<reference evidence="1" key="1">
    <citation type="submission" date="2018-05" db="EMBL/GenBank/DDBJ databases">
        <authorList>
            <person name="Lanie J.A."/>
            <person name="Ng W.-L."/>
            <person name="Kazmierczak K.M."/>
            <person name="Andrzejewski T.M."/>
            <person name="Davidsen T.M."/>
            <person name="Wayne K.J."/>
            <person name="Tettelin H."/>
            <person name="Glass J.I."/>
            <person name="Rusch D."/>
            <person name="Podicherti R."/>
            <person name="Tsui H.-C.T."/>
            <person name="Winkler M.E."/>
        </authorList>
    </citation>
    <scope>NUCLEOTIDE SEQUENCE</scope>
</reference>
<name>A0A382Q9Z6_9ZZZZ</name>
<protein>
    <submittedName>
        <fullName evidence="1">Uncharacterized protein</fullName>
    </submittedName>
</protein>
<dbReference type="AlphaFoldDB" id="A0A382Q9Z6"/>
<proteinExistence type="predicted"/>
<evidence type="ECO:0000313" key="1">
    <source>
        <dbReference type="EMBL" id="SVC81790.1"/>
    </source>
</evidence>
<sequence>MSAQYKQLLFVTALCLLPVVTHAVTRDDAALQPFDSTY</sequence>
<gene>
    <name evidence="1" type="ORF">METZ01_LOCUS334644</name>
</gene>
<dbReference type="EMBL" id="UINC01112679">
    <property type="protein sequence ID" value="SVC81790.1"/>
    <property type="molecule type" value="Genomic_DNA"/>
</dbReference>
<accession>A0A382Q9Z6</accession>
<organism evidence="1">
    <name type="scientific">marine metagenome</name>
    <dbReference type="NCBI Taxonomy" id="408172"/>
    <lineage>
        <taxon>unclassified sequences</taxon>
        <taxon>metagenomes</taxon>
        <taxon>ecological metagenomes</taxon>
    </lineage>
</organism>